<dbReference type="Proteomes" id="UP001317742">
    <property type="component" value="Chromosome"/>
</dbReference>
<dbReference type="PANTHER" id="PTHR30069">
    <property type="entry name" value="TONB-DEPENDENT OUTER MEMBRANE RECEPTOR"/>
    <property type="match status" value="1"/>
</dbReference>
<keyword evidence="6 8" id="KW-0472">Membrane</keyword>
<evidence type="ECO:0000256" key="3">
    <source>
        <dbReference type="ARBA" id="ARBA00022452"/>
    </source>
</evidence>
<name>A0ABM8AZU7_9BACT</name>
<keyword evidence="4 8" id="KW-0812">Transmembrane</keyword>
<organism evidence="11 12">
    <name type="scientific">Pseudodesulfovibrio nedwellii</name>
    <dbReference type="NCBI Taxonomy" id="2973072"/>
    <lineage>
        <taxon>Bacteria</taxon>
        <taxon>Pseudomonadati</taxon>
        <taxon>Thermodesulfobacteriota</taxon>
        <taxon>Desulfovibrionia</taxon>
        <taxon>Desulfovibrionales</taxon>
        <taxon>Desulfovibrionaceae</taxon>
    </lineage>
</organism>
<dbReference type="InterPro" id="IPR039426">
    <property type="entry name" value="TonB-dep_rcpt-like"/>
</dbReference>
<proteinExistence type="inferred from homology"/>
<keyword evidence="2 8" id="KW-0813">Transport</keyword>
<gene>
    <name evidence="11" type="ORF">SYK_13390</name>
</gene>
<dbReference type="RefSeq" id="WP_281762848.1">
    <property type="nucleotide sequence ID" value="NZ_AP026709.1"/>
</dbReference>
<dbReference type="InterPro" id="IPR012910">
    <property type="entry name" value="Plug_dom"/>
</dbReference>
<feature type="signal peptide" evidence="9">
    <location>
        <begin position="1"/>
        <end position="30"/>
    </location>
</feature>
<feature type="chain" id="PRO_5046262080" description="TonB-dependent receptor plug domain-containing protein" evidence="9">
    <location>
        <begin position="31"/>
        <end position="640"/>
    </location>
</feature>
<keyword evidence="12" id="KW-1185">Reference proteome</keyword>
<evidence type="ECO:0000256" key="7">
    <source>
        <dbReference type="ARBA" id="ARBA00023237"/>
    </source>
</evidence>
<sequence length="640" mass="70970">MMVRGWLYALGFQSLCLVCLFLCCVGSAWADAEDPLASLSLEELMEVEVVTTSRRAEPLSQVAGAVTVLDEDDIFRSGATTIAEALLLVPGLHGVQMDTDKWAIGIRGFNGILSNKHLVLLDGRPITSPTTAGVVWGNTIPVSIVKRIEVVRGVWTHLWGADSFTGVINIITKSAAETQGGQSVTLAGSTGIEQLFRYGDTVDDVAYRGYLSGGYRTGDWITGEGDDRSSQDWVKQQGGFRVDWENAFTDSLSLQGDLAASSINDGASGSQKIYRPHVRNEFGGYGQFSWHRATGLDAGIGFRTSFTRELVSVADLTGGTNTLDAELQYAAEQYGRHRLTWGVGSRYFWDDIKSGDRATIDKERRYTFTSNGFVQDRVTLLEDSLFLFLGVKLDYFGQTPVEVQPTIRLLHTREDSEYWLAVSKAVRADTRFQRSGSYSIEHGGKEYVVYAPDSLTTEKLIAYEAGYRQRFTSDIHGDISFYINDYDQLAMIDFDRATRTATLTNSLEGSAYGVEAILDWTVNSWLRLSPSIGLVYQDLRNIDFLPSGDSMPEEGLSSEYKLHAFMKPMQDVGFDVLAGYSISPDERFMPGYFSLEAHASWKASETLMLELIGRNLGEATNQYSPLHIGPSVDLRMTWDF</sequence>
<accession>A0ABM8AZU7</accession>
<evidence type="ECO:0000256" key="4">
    <source>
        <dbReference type="ARBA" id="ARBA00022692"/>
    </source>
</evidence>
<evidence type="ECO:0000256" key="2">
    <source>
        <dbReference type="ARBA" id="ARBA00022448"/>
    </source>
</evidence>
<evidence type="ECO:0000259" key="10">
    <source>
        <dbReference type="Pfam" id="PF07715"/>
    </source>
</evidence>
<dbReference type="Pfam" id="PF07715">
    <property type="entry name" value="Plug"/>
    <property type="match status" value="1"/>
</dbReference>
<dbReference type="SUPFAM" id="SSF56935">
    <property type="entry name" value="Porins"/>
    <property type="match status" value="1"/>
</dbReference>
<comment type="similarity">
    <text evidence="8">Belongs to the TonB-dependent receptor family.</text>
</comment>
<dbReference type="EMBL" id="AP026709">
    <property type="protein sequence ID" value="BDQ36979.1"/>
    <property type="molecule type" value="Genomic_DNA"/>
</dbReference>
<evidence type="ECO:0000256" key="1">
    <source>
        <dbReference type="ARBA" id="ARBA00004571"/>
    </source>
</evidence>
<evidence type="ECO:0000256" key="5">
    <source>
        <dbReference type="ARBA" id="ARBA00022729"/>
    </source>
</evidence>
<evidence type="ECO:0000256" key="6">
    <source>
        <dbReference type="ARBA" id="ARBA00023136"/>
    </source>
</evidence>
<reference evidence="11 12" key="1">
    <citation type="submission" date="2022-08" db="EMBL/GenBank/DDBJ databases">
        <title>Genome Sequence of the sulphate-reducing bacterium, Pseudodesulfovibrio sp. SYK.</title>
        <authorList>
            <person name="Kondo R."/>
            <person name="Kataoka T."/>
        </authorList>
    </citation>
    <scope>NUCLEOTIDE SEQUENCE [LARGE SCALE GENOMIC DNA]</scope>
    <source>
        <strain evidence="11 12">SYK</strain>
    </source>
</reference>
<dbReference type="PROSITE" id="PS52016">
    <property type="entry name" value="TONB_DEPENDENT_REC_3"/>
    <property type="match status" value="1"/>
</dbReference>
<evidence type="ECO:0000256" key="9">
    <source>
        <dbReference type="SAM" id="SignalP"/>
    </source>
</evidence>
<protein>
    <recommendedName>
        <fullName evidence="10">TonB-dependent receptor plug domain-containing protein</fullName>
    </recommendedName>
</protein>
<keyword evidence="7 8" id="KW-0998">Cell outer membrane</keyword>
<keyword evidence="5 9" id="KW-0732">Signal</keyword>
<dbReference type="PANTHER" id="PTHR30069:SF29">
    <property type="entry name" value="HEMOGLOBIN AND HEMOGLOBIN-HAPTOGLOBIN-BINDING PROTEIN 1-RELATED"/>
    <property type="match status" value="1"/>
</dbReference>
<dbReference type="InterPro" id="IPR036942">
    <property type="entry name" value="Beta-barrel_TonB_sf"/>
</dbReference>
<dbReference type="Gene3D" id="2.170.130.10">
    <property type="entry name" value="TonB-dependent receptor, plug domain"/>
    <property type="match status" value="1"/>
</dbReference>
<evidence type="ECO:0000313" key="12">
    <source>
        <dbReference type="Proteomes" id="UP001317742"/>
    </source>
</evidence>
<dbReference type="InterPro" id="IPR037066">
    <property type="entry name" value="Plug_dom_sf"/>
</dbReference>
<comment type="subcellular location">
    <subcellularLocation>
        <location evidence="1 8">Cell outer membrane</location>
        <topology evidence="1 8">Multi-pass membrane protein</topology>
    </subcellularLocation>
</comment>
<feature type="domain" description="TonB-dependent receptor plug" evidence="10">
    <location>
        <begin position="59"/>
        <end position="167"/>
    </location>
</feature>
<evidence type="ECO:0000313" key="11">
    <source>
        <dbReference type="EMBL" id="BDQ36979.1"/>
    </source>
</evidence>
<dbReference type="Gene3D" id="2.40.170.20">
    <property type="entry name" value="TonB-dependent receptor, beta-barrel domain"/>
    <property type="match status" value="1"/>
</dbReference>
<evidence type="ECO:0000256" key="8">
    <source>
        <dbReference type="PROSITE-ProRule" id="PRU01360"/>
    </source>
</evidence>
<keyword evidence="3 8" id="KW-1134">Transmembrane beta strand</keyword>